<dbReference type="Proteomes" id="UP000245212">
    <property type="component" value="Unassembled WGS sequence"/>
</dbReference>
<dbReference type="PANTHER" id="PTHR48098">
    <property type="entry name" value="ENTEROCHELIN ESTERASE-RELATED"/>
    <property type="match status" value="1"/>
</dbReference>
<dbReference type="SUPFAM" id="SSF53474">
    <property type="entry name" value="alpha/beta-Hydrolases"/>
    <property type="match status" value="1"/>
</dbReference>
<evidence type="ECO:0000313" key="7">
    <source>
        <dbReference type="EMBL" id="PWF25156.1"/>
    </source>
</evidence>
<proteinExistence type="inferred from homology"/>
<dbReference type="InterPro" id="IPR013783">
    <property type="entry name" value="Ig-like_fold"/>
</dbReference>
<evidence type="ECO:0000313" key="8">
    <source>
        <dbReference type="Proteomes" id="UP000245212"/>
    </source>
</evidence>
<keyword evidence="3" id="KW-0378">Hydrolase</keyword>
<dbReference type="PANTHER" id="PTHR48098:SF3">
    <property type="entry name" value="IRON(III) ENTEROBACTIN ESTERASE"/>
    <property type="match status" value="1"/>
</dbReference>
<feature type="signal peptide" evidence="5">
    <location>
        <begin position="1"/>
        <end position="24"/>
    </location>
</feature>
<comment type="similarity">
    <text evidence="4">Belongs to the Fes family.</text>
</comment>
<keyword evidence="8" id="KW-1185">Reference proteome</keyword>
<gene>
    <name evidence="7" type="ORF">DD235_03070</name>
</gene>
<dbReference type="InterPro" id="IPR021764">
    <property type="entry name" value="Enterochelin_esterase_N"/>
</dbReference>
<dbReference type="RefSeq" id="WP_109060558.1">
    <property type="nucleotide sequence ID" value="NZ_QETA01000001.1"/>
</dbReference>
<dbReference type="EMBL" id="QETA01000001">
    <property type="protein sequence ID" value="PWF25156.1"/>
    <property type="molecule type" value="Genomic_DNA"/>
</dbReference>
<dbReference type="InterPro" id="IPR000801">
    <property type="entry name" value="Esterase-like"/>
</dbReference>
<evidence type="ECO:0000256" key="3">
    <source>
        <dbReference type="ARBA" id="ARBA00022801"/>
    </source>
</evidence>
<feature type="chain" id="PRO_5016022529" evidence="5">
    <location>
        <begin position="25"/>
        <end position="459"/>
    </location>
</feature>
<dbReference type="Gene3D" id="3.40.50.1820">
    <property type="entry name" value="alpha/beta hydrolase"/>
    <property type="match status" value="1"/>
</dbReference>
<dbReference type="Pfam" id="PF11806">
    <property type="entry name" value="Enterochelin_N"/>
    <property type="match status" value="1"/>
</dbReference>
<dbReference type="AlphaFoldDB" id="A0A2V1K1P9"/>
<dbReference type="Pfam" id="PF00756">
    <property type="entry name" value="Esterase"/>
    <property type="match status" value="1"/>
</dbReference>
<accession>A0A2V1K1P9</accession>
<comment type="subcellular location">
    <subcellularLocation>
        <location evidence="1">Cytoplasm</location>
    </subcellularLocation>
</comment>
<evidence type="ECO:0000256" key="4">
    <source>
        <dbReference type="ARBA" id="ARBA00024201"/>
    </source>
</evidence>
<dbReference type="GO" id="GO:0008849">
    <property type="term" value="F:enterochelin esterase activity"/>
    <property type="evidence" value="ECO:0007669"/>
    <property type="project" value="InterPro"/>
</dbReference>
<dbReference type="InterPro" id="IPR029058">
    <property type="entry name" value="AB_hydrolase_fold"/>
</dbReference>
<feature type="domain" description="Enterochelin esterase N-terminal" evidence="6">
    <location>
        <begin position="78"/>
        <end position="188"/>
    </location>
</feature>
<evidence type="ECO:0000256" key="1">
    <source>
        <dbReference type="ARBA" id="ARBA00004496"/>
    </source>
</evidence>
<organism evidence="7 8">
    <name type="scientific">Corticimicrobacter populi</name>
    <dbReference type="NCBI Taxonomy" id="2175229"/>
    <lineage>
        <taxon>Bacteria</taxon>
        <taxon>Pseudomonadati</taxon>
        <taxon>Pseudomonadota</taxon>
        <taxon>Betaproteobacteria</taxon>
        <taxon>Burkholderiales</taxon>
        <taxon>Alcaligenaceae</taxon>
        <taxon>Corticimicrobacter</taxon>
    </lineage>
</organism>
<dbReference type="Gene3D" id="2.60.40.10">
    <property type="entry name" value="Immunoglobulins"/>
    <property type="match status" value="1"/>
</dbReference>
<protein>
    <submittedName>
        <fullName evidence="7">Esterase</fullName>
    </submittedName>
</protein>
<evidence type="ECO:0000256" key="5">
    <source>
        <dbReference type="SAM" id="SignalP"/>
    </source>
</evidence>
<dbReference type="InterPro" id="IPR050583">
    <property type="entry name" value="Mycobacterial_A85_antigen"/>
</dbReference>
<keyword evidence="5" id="KW-0732">Signal</keyword>
<dbReference type="GO" id="GO:0005737">
    <property type="term" value="C:cytoplasm"/>
    <property type="evidence" value="ECO:0007669"/>
    <property type="project" value="UniProtKB-SubCell"/>
</dbReference>
<reference evidence="8" key="1">
    <citation type="submission" date="2018-05" db="EMBL/GenBank/DDBJ databases">
        <authorList>
            <person name="Li Y."/>
        </authorList>
    </citation>
    <scope>NUCLEOTIDE SEQUENCE [LARGE SCALE GENOMIC DNA]</scope>
    <source>
        <strain evidence="8">3d-2-2</strain>
    </source>
</reference>
<evidence type="ECO:0000259" key="6">
    <source>
        <dbReference type="Pfam" id="PF11806"/>
    </source>
</evidence>
<dbReference type="SUPFAM" id="SSF81296">
    <property type="entry name" value="E set domains"/>
    <property type="match status" value="1"/>
</dbReference>
<sequence length="459" mass="50072">MTRHFSFLMAGLLPALLSPAAVWAETDSQPELDSPFLQQSLPPLSSGQDSGVFWQAVHAQGGAPLIEPVDGAPGERWVTFLWRGQEGGVRVVSSPSGDHDPMLQWGDSDIWYRSYRLPDRSRMAYQLAPAVAGLDPDKPEQRQAAIRQTAQTDPLNPVHYAGHTVVAARQAPQPRSALILAGAPPQPWVEPRAQGPGGETERHAFASEVLGNTRDITLYRTADWRQGQPGQALLLVFDAHAYAGMVPTILDNLRADGLIPPMAAVFIENPDIRARGRELPPNPEFQVFLAQELMPWLRDTQGVWTAADATVISGSSYGGLASLYAGLQHPEWFGNVLSMSGSFWWAPQAPAGEAQPEPGWMMRLVEEMPAQPVRIYHDAGLFEQSSRRPADILGTNRIMQQALAAKGYRSHYSEFAGGHDYLQWQGSIACGLLNLLADAGTPQAGEQVAEAWQRACAAR</sequence>
<name>A0A2V1K1P9_9BURK</name>
<evidence type="ECO:0000256" key="2">
    <source>
        <dbReference type="ARBA" id="ARBA00022490"/>
    </source>
</evidence>
<dbReference type="GO" id="GO:0006826">
    <property type="term" value="P:iron ion transport"/>
    <property type="evidence" value="ECO:0007669"/>
    <property type="project" value="InterPro"/>
</dbReference>
<keyword evidence="2" id="KW-0963">Cytoplasm</keyword>
<dbReference type="InterPro" id="IPR014756">
    <property type="entry name" value="Ig_E-set"/>
</dbReference>
<comment type="caution">
    <text evidence="7">The sequence shown here is derived from an EMBL/GenBank/DDBJ whole genome shotgun (WGS) entry which is preliminary data.</text>
</comment>
<dbReference type="GO" id="GO:0005506">
    <property type="term" value="F:iron ion binding"/>
    <property type="evidence" value="ECO:0007669"/>
    <property type="project" value="InterPro"/>
</dbReference>